<reference evidence="1" key="1">
    <citation type="submission" date="2020-05" db="EMBL/GenBank/DDBJ databases">
        <authorList>
            <person name="Wang L."/>
            <person name="Shao Z."/>
        </authorList>
    </citation>
    <scope>NUCLEOTIDE SEQUENCE</scope>
    <source>
        <strain evidence="1">MCCC 1A05776</strain>
    </source>
</reference>
<dbReference type="RefSeq" id="WP_234238653.1">
    <property type="nucleotide sequence ID" value="NZ_JABFTS010000001.1"/>
</dbReference>
<sequence length="65" mass="7453">MIVSLIPSIASVPQTRHEADIEALLDGLMSDEGLSRQERDELLDLLILERAEIKRQLNRIREERG</sequence>
<evidence type="ECO:0000313" key="2">
    <source>
        <dbReference type="Proteomes" id="UP001320178"/>
    </source>
</evidence>
<gene>
    <name evidence="1" type="ORF">HOP61_03645</name>
</gene>
<dbReference type="Proteomes" id="UP001320178">
    <property type="component" value="Unassembled WGS sequence"/>
</dbReference>
<protein>
    <submittedName>
        <fullName evidence="1">Uncharacterized protein</fullName>
    </submittedName>
</protein>
<comment type="caution">
    <text evidence="1">The sequence shown here is derived from an EMBL/GenBank/DDBJ whole genome shotgun (WGS) entry which is preliminary data.</text>
</comment>
<organism evidence="1 2">
    <name type="scientific">Billgrantia desiderata</name>
    <dbReference type="NCBI Taxonomy" id="52021"/>
    <lineage>
        <taxon>Bacteria</taxon>
        <taxon>Pseudomonadati</taxon>
        <taxon>Pseudomonadota</taxon>
        <taxon>Gammaproteobacteria</taxon>
        <taxon>Oceanospirillales</taxon>
        <taxon>Halomonadaceae</taxon>
        <taxon>Billgrantia</taxon>
    </lineage>
</organism>
<dbReference type="AlphaFoldDB" id="A0AAW4YQL9"/>
<proteinExistence type="predicted"/>
<reference evidence="1" key="2">
    <citation type="journal article" date="2021" name="Front. Microbiol.">
        <title>Aerobic Denitrification and Heterotrophic Sulfur Oxidation in the Genus Halomonas Revealed by Six Novel Species Characterizations and Genome-Based Analysis.</title>
        <authorList>
            <person name="Wang L."/>
            <person name="Shao Z."/>
        </authorList>
    </citation>
    <scope>NUCLEOTIDE SEQUENCE</scope>
    <source>
        <strain evidence="1">MCCC 1A05776</strain>
    </source>
</reference>
<dbReference type="EMBL" id="JABFTS010000001">
    <property type="protein sequence ID" value="MCE8050385.1"/>
    <property type="molecule type" value="Genomic_DNA"/>
</dbReference>
<name>A0AAW4YQL9_9GAMM</name>
<evidence type="ECO:0000313" key="1">
    <source>
        <dbReference type="EMBL" id="MCE8050385.1"/>
    </source>
</evidence>
<accession>A0AAW4YQL9</accession>